<accession>A0AAW6LV73</accession>
<name>A0AAW6LV73_RHOSG</name>
<reference evidence="2" key="1">
    <citation type="submission" date="2023-02" db="EMBL/GenBank/DDBJ databases">
        <title>A novel hydrolase synthesized by Rhodococcus erythropolis HQ is responsible for the detoxification of Zearalenone.</title>
        <authorList>
            <person name="Hu J."/>
            <person name="Xu J."/>
        </authorList>
    </citation>
    <scope>NUCLEOTIDE SEQUENCE</scope>
    <source>
        <strain evidence="2">HQ</strain>
    </source>
</reference>
<proteinExistence type="predicted"/>
<evidence type="ECO:0000256" key="1">
    <source>
        <dbReference type="SAM" id="MobiDB-lite"/>
    </source>
</evidence>
<feature type="region of interest" description="Disordered" evidence="1">
    <location>
        <begin position="133"/>
        <end position="172"/>
    </location>
</feature>
<dbReference type="EMBL" id="JARDXE010000023">
    <property type="protein sequence ID" value="MDE8649047.1"/>
    <property type="molecule type" value="Genomic_DNA"/>
</dbReference>
<dbReference type="RefSeq" id="WP_275232754.1">
    <property type="nucleotide sequence ID" value="NZ_JARDXE010000023.1"/>
</dbReference>
<sequence length="172" mass="19158">MTDMAVNALVTLTAPHGIAGPDVVALIHFGADGVENELNQIIWRDGYRNVYATFRDQPSRHWGQLFADAKATLPNEIAYIAYEVEQSRPVEGYGIVWIGEMTLTDAEMGDGSRWDCDRAYSVNPSGRVARIDNLDTGATRPRRRRHARRNKSESIFGRFHHGGQHSAGPVPQ</sequence>
<feature type="compositionally biased region" description="Basic residues" evidence="1">
    <location>
        <begin position="140"/>
        <end position="149"/>
    </location>
</feature>
<comment type="caution">
    <text evidence="2">The sequence shown here is derived from an EMBL/GenBank/DDBJ whole genome shotgun (WGS) entry which is preliminary data.</text>
</comment>
<dbReference type="Proteomes" id="UP001217325">
    <property type="component" value="Unassembled WGS sequence"/>
</dbReference>
<dbReference type="AlphaFoldDB" id="A0AAW6LV73"/>
<evidence type="ECO:0000313" key="2">
    <source>
        <dbReference type="EMBL" id="MDE8649047.1"/>
    </source>
</evidence>
<evidence type="ECO:0000313" key="3">
    <source>
        <dbReference type="Proteomes" id="UP001217325"/>
    </source>
</evidence>
<gene>
    <name evidence="2" type="ORF">PXH69_29155</name>
</gene>
<protein>
    <submittedName>
        <fullName evidence="2">Uncharacterized protein</fullName>
    </submittedName>
</protein>
<organism evidence="2 3">
    <name type="scientific">Rhodococcus qingshengii</name>
    <dbReference type="NCBI Taxonomy" id="334542"/>
    <lineage>
        <taxon>Bacteria</taxon>
        <taxon>Bacillati</taxon>
        <taxon>Actinomycetota</taxon>
        <taxon>Actinomycetes</taxon>
        <taxon>Mycobacteriales</taxon>
        <taxon>Nocardiaceae</taxon>
        <taxon>Rhodococcus</taxon>
        <taxon>Rhodococcus erythropolis group</taxon>
    </lineage>
</organism>